<dbReference type="EMBL" id="KB446537">
    <property type="protein sequence ID" value="EME46206.1"/>
    <property type="molecule type" value="Genomic_DNA"/>
</dbReference>
<feature type="region of interest" description="Disordered" evidence="1">
    <location>
        <begin position="754"/>
        <end position="814"/>
    </location>
</feature>
<feature type="region of interest" description="Disordered" evidence="1">
    <location>
        <begin position="192"/>
        <end position="211"/>
    </location>
</feature>
<feature type="compositionally biased region" description="Polar residues" evidence="1">
    <location>
        <begin position="478"/>
        <end position="492"/>
    </location>
</feature>
<evidence type="ECO:0000313" key="3">
    <source>
        <dbReference type="Proteomes" id="UP000016933"/>
    </source>
</evidence>
<feature type="compositionally biased region" description="Polar residues" evidence="1">
    <location>
        <begin position="571"/>
        <end position="581"/>
    </location>
</feature>
<dbReference type="OrthoDB" id="3644322at2759"/>
<evidence type="ECO:0000256" key="1">
    <source>
        <dbReference type="SAM" id="MobiDB-lite"/>
    </source>
</evidence>
<reference evidence="3" key="1">
    <citation type="journal article" date="2012" name="PLoS Genet.">
        <title>The genomes of the fungal plant pathogens Cladosporium fulvum and Dothistroma septosporum reveal adaptation to different hosts and lifestyles but also signatures of common ancestry.</title>
        <authorList>
            <person name="de Wit P.J.G.M."/>
            <person name="van der Burgt A."/>
            <person name="Oekmen B."/>
            <person name="Stergiopoulos I."/>
            <person name="Abd-Elsalam K.A."/>
            <person name="Aerts A.L."/>
            <person name="Bahkali A.H."/>
            <person name="Beenen H.G."/>
            <person name="Chettri P."/>
            <person name="Cox M.P."/>
            <person name="Datema E."/>
            <person name="de Vries R.P."/>
            <person name="Dhillon B."/>
            <person name="Ganley A.R."/>
            <person name="Griffiths S.A."/>
            <person name="Guo Y."/>
            <person name="Hamelin R.C."/>
            <person name="Henrissat B."/>
            <person name="Kabir M.S."/>
            <person name="Jashni M.K."/>
            <person name="Kema G."/>
            <person name="Klaubauf S."/>
            <person name="Lapidus A."/>
            <person name="Levasseur A."/>
            <person name="Lindquist E."/>
            <person name="Mehrabi R."/>
            <person name="Ohm R.A."/>
            <person name="Owen T.J."/>
            <person name="Salamov A."/>
            <person name="Schwelm A."/>
            <person name="Schijlen E."/>
            <person name="Sun H."/>
            <person name="van den Burg H.A."/>
            <person name="van Ham R.C.H.J."/>
            <person name="Zhang S."/>
            <person name="Goodwin S.B."/>
            <person name="Grigoriev I.V."/>
            <person name="Collemare J."/>
            <person name="Bradshaw R.E."/>
        </authorList>
    </citation>
    <scope>NUCLEOTIDE SEQUENCE [LARGE SCALE GENOMIC DNA]</scope>
    <source>
        <strain evidence="3">NZE10 / CBS 128990</strain>
    </source>
</reference>
<reference evidence="2 3" key="2">
    <citation type="journal article" date="2012" name="PLoS Pathog.">
        <title>Diverse lifestyles and strategies of plant pathogenesis encoded in the genomes of eighteen Dothideomycetes fungi.</title>
        <authorList>
            <person name="Ohm R.A."/>
            <person name="Feau N."/>
            <person name="Henrissat B."/>
            <person name="Schoch C.L."/>
            <person name="Horwitz B.A."/>
            <person name="Barry K.W."/>
            <person name="Condon B.J."/>
            <person name="Copeland A.C."/>
            <person name="Dhillon B."/>
            <person name="Glaser F."/>
            <person name="Hesse C.N."/>
            <person name="Kosti I."/>
            <person name="LaButti K."/>
            <person name="Lindquist E.A."/>
            <person name="Lucas S."/>
            <person name="Salamov A.A."/>
            <person name="Bradshaw R.E."/>
            <person name="Ciuffetti L."/>
            <person name="Hamelin R.C."/>
            <person name="Kema G.H.J."/>
            <person name="Lawrence C."/>
            <person name="Scott J.A."/>
            <person name="Spatafora J.W."/>
            <person name="Turgeon B.G."/>
            <person name="de Wit P.J.G.M."/>
            <person name="Zhong S."/>
            <person name="Goodwin S.B."/>
            <person name="Grigoriev I.V."/>
        </authorList>
    </citation>
    <scope>NUCLEOTIDE SEQUENCE [LARGE SCALE GENOMIC DNA]</scope>
    <source>
        <strain evidence="3">NZE10 / CBS 128990</strain>
    </source>
</reference>
<feature type="compositionally biased region" description="Basic residues" evidence="1">
    <location>
        <begin position="705"/>
        <end position="729"/>
    </location>
</feature>
<proteinExistence type="predicted"/>
<organism evidence="2 3">
    <name type="scientific">Dothistroma septosporum (strain NZE10 / CBS 128990)</name>
    <name type="common">Red band needle blight fungus</name>
    <name type="synonym">Mycosphaerella pini</name>
    <dbReference type="NCBI Taxonomy" id="675120"/>
    <lineage>
        <taxon>Eukaryota</taxon>
        <taxon>Fungi</taxon>
        <taxon>Dikarya</taxon>
        <taxon>Ascomycota</taxon>
        <taxon>Pezizomycotina</taxon>
        <taxon>Dothideomycetes</taxon>
        <taxon>Dothideomycetidae</taxon>
        <taxon>Mycosphaerellales</taxon>
        <taxon>Mycosphaerellaceae</taxon>
        <taxon>Dothistroma</taxon>
    </lineage>
</organism>
<dbReference type="Proteomes" id="UP000016933">
    <property type="component" value="Unassembled WGS sequence"/>
</dbReference>
<feature type="compositionally biased region" description="Polar residues" evidence="1">
    <location>
        <begin position="41"/>
        <end position="52"/>
    </location>
</feature>
<feature type="region of interest" description="Disordered" evidence="1">
    <location>
        <begin position="29"/>
        <end position="84"/>
    </location>
</feature>
<feature type="compositionally biased region" description="Acidic residues" evidence="1">
    <location>
        <begin position="754"/>
        <end position="768"/>
    </location>
</feature>
<dbReference type="AlphaFoldDB" id="N1PRW3"/>
<feature type="region of interest" description="Disordered" evidence="1">
    <location>
        <begin position="435"/>
        <end position="463"/>
    </location>
</feature>
<dbReference type="HOGENOM" id="CLU_340099_0_0_1"/>
<name>N1PRW3_DOTSN</name>
<gene>
    <name evidence="2" type="ORF">DOTSEDRAFT_22303</name>
</gene>
<accession>N1PRW3</accession>
<feature type="region of interest" description="Disordered" evidence="1">
    <location>
        <begin position="478"/>
        <end position="586"/>
    </location>
</feature>
<sequence length="835" mass="90623">MPFVLDYDGDGNVAGGHYVEEFPDRSSRLLTSHVKLDPPTSKHNQGPPNSSVAVGPNIIITMSRPTGQAPPDGSPPGPPFAPAAYRRSNQARRLPDLVTTARYSQHASNADLHPYLQQSGPSTHQVAPYVRQHLDHHQTHRFQRQRALQQPTIHHPQPQRAVIGGPERSLFSSFHQPHIDNDGRIAFVPAPSAPAATSSQNSGAWQTGDKRVPVPSAVTVPTAPSQRLTTYPVSVPNKSIRGPLSEEHPQVVVPEFASNGPARKPPLQQGSPLTISASLPTVPTLQHTPPRHPPVTIPAPPGGIKNYAKAKDFVNRFAAHFGQGSNECTLFEHLAVGYNRKEVSRVDFYAGVYRILLYNNSLALLSGFMDFFSDSWDTKHLSCVSSAVERDLKEQAEAKGQGRGIRSVAGSDPASNELQQEHELAVVDEPLGAQIQPIAKPAPKKKRPINGFSTQHREDGDGTIDPAVFKPAHYPPMSSVSDSARVAQSQGEASMAKAEHRSVTDEAVVSTPEHCTPLDPVKLKLKGNPKPPMKGTPSSSSSNAGPANRPQRAASISATKKRKATEELDTQAGTPNGSNHYGDTPAAEVEHCGPIYPTRRSVLHRDSRPYIHLACGSRFAHPGDVKAHARKGNQGKGCGDLEKWNEHQSCQADYIHIRYARVKDGFVILNQKSYDKLESAVQAGLAHARDHPQQEMQTTGPPVNKPKKVSKKKTSTRKMTTTKKQKAPRKSNFPPPADGPEQLTKYEFEFDTEGDADAEGEDDPDAVENESKLSASLKAPPAVSEVVKAPPAHIPNAEQQESKGEVVAQPPEPEFEWDGTALRAAALGLRKRPRL</sequence>
<dbReference type="OMA" id="ASEITHF"/>
<evidence type="ECO:0000313" key="2">
    <source>
        <dbReference type="EMBL" id="EME46206.1"/>
    </source>
</evidence>
<protein>
    <submittedName>
        <fullName evidence="2">Uncharacterized protein</fullName>
    </submittedName>
</protein>
<keyword evidence="3" id="KW-1185">Reference proteome</keyword>
<feature type="region of interest" description="Disordered" evidence="1">
    <location>
        <begin position="683"/>
        <end position="742"/>
    </location>
</feature>
<dbReference type="STRING" id="675120.N1PRW3"/>
<feature type="compositionally biased region" description="Pro residues" evidence="1">
    <location>
        <begin position="72"/>
        <end position="81"/>
    </location>
</feature>
<feature type="region of interest" description="Disordered" evidence="1">
    <location>
        <begin position="395"/>
        <end position="417"/>
    </location>
</feature>